<dbReference type="EMBL" id="LYDR01000152">
    <property type="protein sequence ID" value="ODA28575.1"/>
    <property type="molecule type" value="Genomic_DNA"/>
</dbReference>
<dbReference type="PANTHER" id="PTHR11735:SF11">
    <property type="entry name" value="TRNA THREONYLCARBAMOYLADENOSINE BIOSYNTHESIS PROTEIN TSAB"/>
    <property type="match status" value="1"/>
</dbReference>
<dbReference type="STRING" id="1841610.A6X21_12835"/>
<dbReference type="GO" id="GO:0002949">
    <property type="term" value="P:tRNA threonylcarbamoyladenosine modification"/>
    <property type="evidence" value="ECO:0007669"/>
    <property type="project" value="InterPro"/>
</dbReference>
<dbReference type="InterPro" id="IPR022496">
    <property type="entry name" value="T6A_TsaB"/>
</dbReference>
<proteinExistence type="predicted"/>
<dbReference type="GO" id="GO:0005829">
    <property type="term" value="C:cytosol"/>
    <property type="evidence" value="ECO:0007669"/>
    <property type="project" value="TreeGrafter"/>
</dbReference>
<organism evidence="2 3">
    <name type="scientific">Planctopirus hydrillae</name>
    <dbReference type="NCBI Taxonomy" id="1841610"/>
    <lineage>
        <taxon>Bacteria</taxon>
        <taxon>Pseudomonadati</taxon>
        <taxon>Planctomycetota</taxon>
        <taxon>Planctomycetia</taxon>
        <taxon>Planctomycetales</taxon>
        <taxon>Planctomycetaceae</taxon>
        <taxon>Planctopirus</taxon>
    </lineage>
</organism>
<protein>
    <submittedName>
        <fullName evidence="2">tRNA N6-adenosine(37)-N6-threonylcarbamoyltransferase complex dimerization subunit TsaB</fullName>
    </submittedName>
</protein>
<dbReference type="Pfam" id="PF00814">
    <property type="entry name" value="TsaD"/>
    <property type="match status" value="1"/>
</dbReference>
<sequence>MSDQLPLILGIETSGREGSLALVRGDEIVAHRQLETTGRRHAQTLVAELALMCREAQVQPHEITAVGVSIGPGSFTGLRVGCTVAKTFCYTTGAKLLAVDSLLASATAWSGEHRQIWAIEDAQRGELFVGHYQRSSAGFSRSDAIQIVKSREWLAALTATDILMGPGLSRIVELSTAAQRIEASVAAPPATTIARLAQKLYDEAQFSDPWTLEPFYARLSAAEEKAAKARS</sequence>
<evidence type="ECO:0000313" key="3">
    <source>
        <dbReference type="Proteomes" id="UP000094828"/>
    </source>
</evidence>
<dbReference type="GO" id="GO:0016740">
    <property type="term" value="F:transferase activity"/>
    <property type="evidence" value="ECO:0007669"/>
    <property type="project" value="UniProtKB-KW"/>
</dbReference>
<evidence type="ECO:0000313" key="2">
    <source>
        <dbReference type="EMBL" id="ODA28575.1"/>
    </source>
</evidence>
<dbReference type="PANTHER" id="PTHR11735">
    <property type="entry name" value="TRNA N6-ADENOSINE THREONYLCARBAMOYLTRANSFERASE"/>
    <property type="match status" value="1"/>
</dbReference>
<dbReference type="RefSeq" id="WP_068851910.1">
    <property type="nucleotide sequence ID" value="NZ_LYDR01000152.1"/>
</dbReference>
<comment type="caution">
    <text evidence="2">The sequence shown here is derived from an EMBL/GenBank/DDBJ whole genome shotgun (WGS) entry which is preliminary data.</text>
</comment>
<dbReference type="Proteomes" id="UP000094828">
    <property type="component" value="Unassembled WGS sequence"/>
</dbReference>
<keyword evidence="2" id="KW-0808">Transferase</keyword>
<dbReference type="NCBIfam" id="TIGR03725">
    <property type="entry name" value="T6A_YeaZ"/>
    <property type="match status" value="1"/>
</dbReference>
<keyword evidence="3" id="KW-1185">Reference proteome</keyword>
<dbReference type="InterPro" id="IPR000905">
    <property type="entry name" value="Gcp-like_dom"/>
</dbReference>
<dbReference type="SUPFAM" id="SSF53067">
    <property type="entry name" value="Actin-like ATPase domain"/>
    <property type="match status" value="2"/>
</dbReference>
<accession>A0A1C3E5P6</accession>
<dbReference type="AlphaFoldDB" id="A0A1C3E5P6"/>
<feature type="domain" description="Gcp-like" evidence="1">
    <location>
        <begin position="35"/>
        <end position="136"/>
    </location>
</feature>
<dbReference type="InterPro" id="IPR043129">
    <property type="entry name" value="ATPase_NBD"/>
</dbReference>
<name>A0A1C3E5P6_9PLAN</name>
<dbReference type="Gene3D" id="3.30.420.40">
    <property type="match status" value="2"/>
</dbReference>
<gene>
    <name evidence="2" type="ORF">A6X21_12835</name>
</gene>
<reference evidence="2 3" key="1">
    <citation type="submission" date="2016-05" db="EMBL/GenBank/DDBJ databases">
        <title>Genomic and physiological characterization of Planctopirus sp. isolated from fresh water lake.</title>
        <authorList>
            <person name="Subhash Y."/>
            <person name="Ramana C."/>
        </authorList>
    </citation>
    <scope>NUCLEOTIDE SEQUENCE [LARGE SCALE GENOMIC DNA]</scope>
    <source>
        <strain evidence="2 3">JC280</strain>
    </source>
</reference>
<evidence type="ECO:0000259" key="1">
    <source>
        <dbReference type="Pfam" id="PF00814"/>
    </source>
</evidence>